<dbReference type="PANTHER" id="PTHR11767:SF102">
    <property type="entry name" value="INWARDLY RECTIFYING POTASSIUM CHANNEL 1, ISOFORM F"/>
    <property type="match status" value="1"/>
</dbReference>
<evidence type="ECO:0000256" key="5">
    <source>
        <dbReference type="ARBA" id="ARBA00022882"/>
    </source>
</evidence>
<dbReference type="InterPro" id="IPR013518">
    <property type="entry name" value="K_chnl_inward-rec_Kir_cyto"/>
</dbReference>
<evidence type="ECO:0000256" key="10">
    <source>
        <dbReference type="ARBA" id="ARBA00023303"/>
    </source>
</evidence>
<feature type="domain" description="Potassium channel" evidence="12">
    <location>
        <begin position="70"/>
        <end position="143"/>
    </location>
</feature>
<evidence type="ECO:0000256" key="6">
    <source>
        <dbReference type="ARBA" id="ARBA00022958"/>
    </source>
</evidence>
<dbReference type="Pfam" id="PF07885">
    <property type="entry name" value="Ion_trans_2"/>
    <property type="match status" value="1"/>
</dbReference>
<dbReference type="Pfam" id="PF17655">
    <property type="entry name" value="IRK_C"/>
    <property type="match status" value="1"/>
</dbReference>
<dbReference type="Proteomes" id="UP000247609">
    <property type="component" value="Unassembled WGS sequence"/>
</dbReference>
<evidence type="ECO:0000256" key="8">
    <source>
        <dbReference type="ARBA" id="ARBA00023065"/>
    </source>
</evidence>
<accession>A0A318QBY4</accession>
<keyword evidence="6" id="KW-0630">Potassium</keyword>
<dbReference type="Gene3D" id="2.60.40.1400">
    <property type="entry name" value="G protein-activated inward rectifier potassium channel 1"/>
    <property type="match status" value="1"/>
</dbReference>
<dbReference type="GO" id="GO:0034765">
    <property type="term" value="P:regulation of monoatomic ion transmembrane transport"/>
    <property type="evidence" value="ECO:0007669"/>
    <property type="project" value="TreeGrafter"/>
</dbReference>
<feature type="domain" description="Inward rectifier potassium channel C-terminal" evidence="13">
    <location>
        <begin position="150"/>
        <end position="303"/>
    </location>
</feature>
<dbReference type="GO" id="GO:1990573">
    <property type="term" value="P:potassium ion import across plasma membrane"/>
    <property type="evidence" value="ECO:0007669"/>
    <property type="project" value="TreeGrafter"/>
</dbReference>
<keyword evidence="9 11" id="KW-0472">Membrane</keyword>
<comment type="subcellular location">
    <subcellularLocation>
        <location evidence="1">Membrane</location>
        <topology evidence="1">Multi-pass membrane protein</topology>
    </subcellularLocation>
</comment>
<keyword evidence="5" id="KW-0851">Voltage-gated channel</keyword>
<evidence type="ECO:0000313" key="15">
    <source>
        <dbReference type="Proteomes" id="UP000247609"/>
    </source>
</evidence>
<feature type="transmembrane region" description="Helical" evidence="11">
    <location>
        <begin position="125"/>
        <end position="144"/>
    </location>
</feature>
<gene>
    <name evidence="14" type="ORF">CFR71_11450</name>
</gene>
<name>A0A318QBY4_9PROT</name>
<dbReference type="SUPFAM" id="SSF81296">
    <property type="entry name" value="E set domains"/>
    <property type="match status" value="1"/>
</dbReference>
<dbReference type="GO" id="GO:0005242">
    <property type="term" value="F:inward rectifier potassium channel activity"/>
    <property type="evidence" value="ECO:0007669"/>
    <property type="project" value="InterPro"/>
</dbReference>
<dbReference type="PRINTS" id="PR01320">
    <property type="entry name" value="KIRCHANNEL"/>
</dbReference>
<keyword evidence="4 11" id="KW-0812">Transmembrane</keyword>
<dbReference type="AlphaFoldDB" id="A0A318QBY4"/>
<dbReference type="Gene3D" id="1.10.287.70">
    <property type="match status" value="1"/>
</dbReference>
<dbReference type="GO" id="GO:0005886">
    <property type="term" value="C:plasma membrane"/>
    <property type="evidence" value="ECO:0007669"/>
    <property type="project" value="TreeGrafter"/>
</dbReference>
<keyword evidence="2" id="KW-0813">Transport</keyword>
<evidence type="ECO:0000256" key="1">
    <source>
        <dbReference type="ARBA" id="ARBA00004141"/>
    </source>
</evidence>
<evidence type="ECO:0000256" key="4">
    <source>
        <dbReference type="ARBA" id="ARBA00022692"/>
    </source>
</evidence>
<dbReference type="InterPro" id="IPR016449">
    <property type="entry name" value="K_chnl_inward-rec_Kir"/>
</dbReference>
<keyword evidence="10 14" id="KW-0407">Ion channel</keyword>
<dbReference type="SUPFAM" id="SSF81324">
    <property type="entry name" value="Voltage-gated potassium channels"/>
    <property type="match status" value="1"/>
</dbReference>
<evidence type="ECO:0000256" key="7">
    <source>
        <dbReference type="ARBA" id="ARBA00022989"/>
    </source>
</evidence>
<dbReference type="RefSeq" id="WP_110531340.1">
    <property type="nucleotide sequence ID" value="NZ_NOXG01000016.1"/>
</dbReference>
<evidence type="ECO:0000256" key="3">
    <source>
        <dbReference type="ARBA" id="ARBA00022538"/>
    </source>
</evidence>
<evidence type="ECO:0000259" key="12">
    <source>
        <dbReference type="Pfam" id="PF07885"/>
    </source>
</evidence>
<dbReference type="InterPro" id="IPR013099">
    <property type="entry name" value="K_chnl_dom"/>
</dbReference>
<comment type="caution">
    <text evidence="14">The sequence shown here is derived from an EMBL/GenBank/DDBJ whole genome shotgun (WGS) entry which is preliminary data.</text>
</comment>
<evidence type="ECO:0000256" key="11">
    <source>
        <dbReference type="SAM" id="Phobius"/>
    </source>
</evidence>
<evidence type="ECO:0000259" key="13">
    <source>
        <dbReference type="Pfam" id="PF17655"/>
    </source>
</evidence>
<dbReference type="InterPro" id="IPR041647">
    <property type="entry name" value="IRK_C"/>
</dbReference>
<evidence type="ECO:0000313" key="14">
    <source>
        <dbReference type="EMBL" id="PYD75041.1"/>
    </source>
</evidence>
<reference evidence="14 15" key="1">
    <citation type="submission" date="2017-07" db="EMBL/GenBank/DDBJ databases">
        <title>A draft genome sequence of Komagataeibacter sp. T5K1.</title>
        <authorList>
            <person name="Skraban J."/>
            <person name="Cleenwerck I."/>
            <person name="Vandamme P."/>
            <person name="Trcek J."/>
        </authorList>
    </citation>
    <scope>NUCLEOTIDE SEQUENCE [LARGE SCALE GENOMIC DNA]</scope>
    <source>
        <strain evidence="14 15">T5K1</strain>
    </source>
</reference>
<dbReference type="EMBL" id="NOXG01000016">
    <property type="protein sequence ID" value="PYD75041.1"/>
    <property type="molecule type" value="Genomic_DNA"/>
</dbReference>
<feature type="transmembrane region" description="Helical" evidence="11">
    <location>
        <begin position="91"/>
        <end position="113"/>
    </location>
</feature>
<protein>
    <submittedName>
        <fullName evidence="14">ATP-sensitive potassium channel protein</fullName>
    </submittedName>
</protein>
<proteinExistence type="predicted"/>
<evidence type="ECO:0000256" key="2">
    <source>
        <dbReference type="ARBA" id="ARBA00022448"/>
    </source>
</evidence>
<feature type="transmembrane region" description="Helical" evidence="11">
    <location>
        <begin position="57"/>
        <end position="79"/>
    </location>
</feature>
<organism evidence="14 15">
    <name type="scientific">Novacetimonas pomaceti</name>
    <dbReference type="NCBI Taxonomy" id="2021998"/>
    <lineage>
        <taxon>Bacteria</taxon>
        <taxon>Pseudomonadati</taxon>
        <taxon>Pseudomonadota</taxon>
        <taxon>Alphaproteobacteria</taxon>
        <taxon>Acetobacterales</taxon>
        <taxon>Acetobacteraceae</taxon>
        <taxon>Novacetimonas</taxon>
    </lineage>
</organism>
<evidence type="ECO:0000256" key="9">
    <source>
        <dbReference type="ARBA" id="ARBA00023136"/>
    </source>
</evidence>
<dbReference type="GO" id="GO:0034702">
    <property type="term" value="C:monoatomic ion channel complex"/>
    <property type="evidence" value="ECO:0007669"/>
    <property type="project" value="UniProtKB-KW"/>
</dbReference>
<dbReference type="InterPro" id="IPR014756">
    <property type="entry name" value="Ig_E-set"/>
</dbReference>
<sequence length="305" mass="34045">MPQPSRPLPAEAPAPPILRHPHVLEDKGHDAVVRVGQADRIWSDFYHHALIAPWGVFFYWSIAFYIVINVVFALAYMVVGTQVSGARPGDFLDYFFFSVQTLSTVGYGVMAPVGRVANLLATTEVLGGMMINAVATGLVFARFSRPRARIMFSKRAVIVKNQAQPHLDVRIANCRRSPILSADIEFSLARLIPQPDGHVTRQFDSLPLRQSHMPVLRFACLPVHVIDENSPLHGVTLDMLKSEEAEIIVTITGTDEASGQTVFARTAYGFDRMLYDHHFVDIINTNPDGSITVDYTRFDQMEKQP</sequence>
<dbReference type="PANTHER" id="PTHR11767">
    <property type="entry name" value="INWARD RECTIFIER POTASSIUM CHANNEL"/>
    <property type="match status" value="1"/>
</dbReference>
<keyword evidence="3" id="KW-0633">Potassium transport</keyword>
<keyword evidence="7 11" id="KW-1133">Transmembrane helix</keyword>
<keyword evidence="8" id="KW-0406">Ion transport</keyword>